<sequence length="223" mass="25195">MRVPTRVMTLFFLLSSFLVLSACNDKTEAKTEESQNVASANTNQENNTTTENKNQGPAETNQEKKEPIPAEQLLPQVKQLAMQGKVINCEFALGTPLSTVKEKYGKPDQAVGHQVMYEKQGLFFYYTRNSQIVYYISSADERYKNITMTNMKQILGKPDANVSTEALSFLYYAGNYQVIFHFNPRNKELLSIDINDPKNSILYKNVSTKLNKTTPKTPATPTN</sequence>
<evidence type="ECO:0000313" key="4">
    <source>
        <dbReference type="Proteomes" id="UP000199545"/>
    </source>
</evidence>
<dbReference type="EMBL" id="FORR01000001">
    <property type="protein sequence ID" value="SFI70055.1"/>
    <property type="molecule type" value="Genomic_DNA"/>
</dbReference>
<dbReference type="STRING" id="46223.SAMN05421852_101405"/>
<dbReference type="InterPro" id="IPR025453">
    <property type="entry name" value="DUF4309"/>
</dbReference>
<reference evidence="3 4" key="1">
    <citation type="submission" date="2016-10" db="EMBL/GenBank/DDBJ databases">
        <authorList>
            <person name="de Groot N.N."/>
        </authorList>
    </citation>
    <scope>NUCLEOTIDE SEQUENCE [LARGE SCALE GENOMIC DNA]</scope>
    <source>
        <strain evidence="3 4">DSM 44778</strain>
    </source>
</reference>
<organism evidence="3 4">
    <name type="scientific">Thermoflavimicrobium dichotomicum</name>
    <dbReference type="NCBI Taxonomy" id="46223"/>
    <lineage>
        <taxon>Bacteria</taxon>
        <taxon>Bacillati</taxon>
        <taxon>Bacillota</taxon>
        <taxon>Bacilli</taxon>
        <taxon>Bacillales</taxon>
        <taxon>Thermoactinomycetaceae</taxon>
        <taxon>Thermoflavimicrobium</taxon>
    </lineage>
</organism>
<dbReference type="AlphaFoldDB" id="A0A1I3KCX8"/>
<dbReference type="PROSITE" id="PS51257">
    <property type="entry name" value="PROKAR_LIPOPROTEIN"/>
    <property type="match status" value="1"/>
</dbReference>
<evidence type="ECO:0000256" key="2">
    <source>
        <dbReference type="SAM" id="SignalP"/>
    </source>
</evidence>
<feature type="signal peptide" evidence="2">
    <location>
        <begin position="1"/>
        <end position="21"/>
    </location>
</feature>
<evidence type="ECO:0000256" key="1">
    <source>
        <dbReference type="SAM" id="MobiDB-lite"/>
    </source>
</evidence>
<proteinExistence type="predicted"/>
<evidence type="ECO:0008006" key="5">
    <source>
        <dbReference type="Google" id="ProtNLM"/>
    </source>
</evidence>
<dbReference type="RefSeq" id="WP_093227500.1">
    <property type="nucleotide sequence ID" value="NZ_FORR01000001.1"/>
</dbReference>
<feature type="chain" id="PRO_5039344050" description="DUF4309 domain-containing protein" evidence="2">
    <location>
        <begin position="22"/>
        <end position="223"/>
    </location>
</feature>
<keyword evidence="2" id="KW-0732">Signal</keyword>
<dbReference type="Pfam" id="PF14172">
    <property type="entry name" value="DUF4309"/>
    <property type="match status" value="1"/>
</dbReference>
<feature type="region of interest" description="Disordered" evidence="1">
    <location>
        <begin position="30"/>
        <end position="69"/>
    </location>
</feature>
<feature type="compositionally biased region" description="Low complexity" evidence="1">
    <location>
        <begin position="41"/>
        <end position="55"/>
    </location>
</feature>
<evidence type="ECO:0000313" key="3">
    <source>
        <dbReference type="EMBL" id="SFI70055.1"/>
    </source>
</evidence>
<dbReference type="OrthoDB" id="9790935at2"/>
<gene>
    <name evidence="3" type="ORF">SAMN05421852_101405</name>
</gene>
<keyword evidence="4" id="KW-1185">Reference proteome</keyword>
<accession>A0A1I3KCX8</accession>
<name>A0A1I3KCX8_9BACL</name>
<dbReference type="Proteomes" id="UP000199545">
    <property type="component" value="Unassembled WGS sequence"/>
</dbReference>
<protein>
    <recommendedName>
        <fullName evidence="5">DUF4309 domain-containing protein</fullName>
    </recommendedName>
</protein>